<dbReference type="Pfam" id="PF13487">
    <property type="entry name" value="HD_5"/>
    <property type="match status" value="1"/>
</dbReference>
<evidence type="ECO:0000313" key="3">
    <source>
        <dbReference type="Proteomes" id="UP001597541"/>
    </source>
</evidence>
<accession>A0ABW5PFL6</accession>
<gene>
    <name evidence="2" type="ORF">ACFSUF_13880</name>
</gene>
<dbReference type="InterPro" id="IPR003607">
    <property type="entry name" value="HD/PDEase_dom"/>
</dbReference>
<dbReference type="CDD" id="cd00077">
    <property type="entry name" value="HDc"/>
    <property type="match status" value="1"/>
</dbReference>
<dbReference type="SMART" id="SM00471">
    <property type="entry name" value="HDc"/>
    <property type="match status" value="1"/>
</dbReference>
<evidence type="ECO:0000313" key="2">
    <source>
        <dbReference type="EMBL" id="MFD2613516.1"/>
    </source>
</evidence>
<organism evidence="2 3">
    <name type="scientific">Paenibacillus gansuensis</name>
    <dbReference type="NCBI Taxonomy" id="306542"/>
    <lineage>
        <taxon>Bacteria</taxon>
        <taxon>Bacillati</taxon>
        <taxon>Bacillota</taxon>
        <taxon>Bacilli</taxon>
        <taxon>Bacillales</taxon>
        <taxon>Paenibacillaceae</taxon>
        <taxon>Paenibacillus</taxon>
    </lineage>
</organism>
<dbReference type="EC" id="3.1.4.-" evidence="2"/>
<dbReference type="RefSeq" id="WP_377603504.1">
    <property type="nucleotide sequence ID" value="NZ_JBHUME010000008.1"/>
</dbReference>
<name>A0ABW5PFL6_9BACL</name>
<protein>
    <submittedName>
        <fullName evidence="2">HD-GYP domain-containing protein</fullName>
        <ecNumber evidence="2">3.1.4.-</ecNumber>
    </submittedName>
</protein>
<proteinExistence type="predicted"/>
<keyword evidence="3" id="KW-1185">Reference proteome</keyword>
<dbReference type="InterPro" id="IPR037522">
    <property type="entry name" value="HD_GYP_dom"/>
</dbReference>
<feature type="domain" description="HD-GYP" evidence="1">
    <location>
        <begin position="112"/>
        <end position="307"/>
    </location>
</feature>
<dbReference type="SUPFAM" id="SSF109604">
    <property type="entry name" value="HD-domain/PDEase-like"/>
    <property type="match status" value="1"/>
</dbReference>
<sequence length="349" mass="39366">MKIHVADVMNGDLLIKDVFNSNGLLVISSGTVLQPSDISKLQMHSIEDVSISPREILHRPEPQQSESYVPAPGLKKEYESALRGVESLFTQVLKEGRFDTAQADEAFTPLADHFRQEKDVVTLLLTLNNKDDYTYQHSVQVGMISYYLAKWLQLSEEDALLAGKAGYLHDIGKALIDLAILKKPGKLTPEEYEEVKLHTVYGHDIIRNSMGDSIFATVAMEHHERMDGKGYPYGKTGESLHLYSRIVAVADVYSAMISSRVYQAKRDLLTVLKELHRCSFGELDPLITHTFIQHMIPNFIGKKVQLKSGETGIIIMNNPNDYFHPLLQIGTEFIDLSKQPESEIETIYF</sequence>
<dbReference type="EMBL" id="JBHUME010000008">
    <property type="protein sequence ID" value="MFD2613516.1"/>
    <property type="molecule type" value="Genomic_DNA"/>
</dbReference>
<keyword evidence="2" id="KW-0378">Hydrolase</keyword>
<reference evidence="3" key="1">
    <citation type="journal article" date="2019" name="Int. J. Syst. Evol. Microbiol.">
        <title>The Global Catalogue of Microorganisms (GCM) 10K type strain sequencing project: providing services to taxonomists for standard genome sequencing and annotation.</title>
        <authorList>
            <consortium name="The Broad Institute Genomics Platform"/>
            <consortium name="The Broad Institute Genome Sequencing Center for Infectious Disease"/>
            <person name="Wu L."/>
            <person name="Ma J."/>
        </authorList>
    </citation>
    <scope>NUCLEOTIDE SEQUENCE [LARGE SCALE GENOMIC DNA]</scope>
    <source>
        <strain evidence="3">KCTC 3950</strain>
    </source>
</reference>
<dbReference type="GO" id="GO:0016787">
    <property type="term" value="F:hydrolase activity"/>
    <property type="evidence" value="ECO:0007669"/>
    <property type="project" value="UniProtKB-KW"/>
</dbReference>
<dbReference type="Proteomes" id="UP001597541">
    <property type="component" value="Unassembled WGS sequence"/>
</dbReference>
<comment type="caution">
    <text evidence="2">The sequence shown here is derived from an EMBL/GenBank/DDBJ whole genome shotgun (WGS) entry which is preliminary data.</text>
</comment>
<dbReference type="PANTHER" id="PTHR43155">
    <property type="entry name" value="CYCLIC DI-GMP PHOSPHODIESTERASE PA4108-RELATED"/>
    <property type="match status" value="1"/>
</dbReference>
<dbReference type="PANTHER" id="PTHR43155:SF2">
    <property type="entry name" value="CYCLIC DI-GMP PHOSPHODIESTERASE PA4108"/>
    <property type="match status" value="1"/>
</dbReference>
<dbReference type="InterPro" id="IPR006675">
    <property type="entry name" value="HDIG_dom"/>
</dbReference>
<dbReference type="PROSITE" id="PS51832">
    <property type="entry name" value="HD_GYP"/>
    <property type="match status" value="1"/>
</dbReference>
<dbReference type="NCBIfam" id="TIGR00277">
    <property type="entry name" value="HDIG"/>
    <property type="match status" value="1"/>
</dbReference>
<dbReference type="Gene3D" id="1.10.3210.10">
    <property type="entry name" value="Hypothetical protein af1432"/>
    <property type="match status" value="1"/>
</dbReference>
<evidence type="ECO:0000259" key="1">
    <source>
        <dbReference type="PROSITE" id="PS51832"/>
    </source>
</evidence>